<evidence type="ECO:0000313" key="1">
    <source>
        <dbReference type="EMBL" id="VVD31156.1"/>
    </source>
</evidence>
<evidence type="ECO:0000313" key="2">
    <source>
        <dbReference type="Proteomes" id="UP000325811"/>
    </source>
</evidence>
<dbReference type="Pfam" id="PF05159">
    <property type="entry name" value="Capsule_synth"/>
    <property type="match status" value="2"/>
</dbReference>
<geneLocation type="plasmid" evidence="1 2">
    <name>pII</name>
</geneLocation>
<dbReference type="KEGG" id="pdio:PDMSB3_0032.3"/>
<keyword evidence="2" id="KW-1185">Reference proteome</keyword>
<dbReference type="GO" id="GO:0015774">
    <property type="term" value="P:polysaccharide transport"/>
    <property type="evidence" value="ECO:0007669"/>
    <property type="project" value="InterPro"/>
</dbReference>
<name>A0A5Q4ZIF9_9BURK</name>
<proteinExistence type="predicted"/>
<organism evidence="1 2">
    <name type="scientific">Paraburkholderia dioscoreae</name>
    <dbReference type="NCBI Taxonomy" id="2604047"/>
    <lineage>
        <taxon>Bacteria</taxon>
        <taxon>Pseudomonadati</taxon>
        <taxon>Pseudomonadota</taxon>
        <taxon>Betaproteobacteria</taxon>
        <taxon>Burkholderiales</taxon>
        <taxon>Burkholderiaceae</taxon>
        <taxon>Paraburkholderia</taxon>
    </lineage>
</organism>
<dbReference type="CDD" id="cd16439">
    <property type="entry name" value="beta_Kdo_transferase_KpsC_2"/>
    <property type="match status" value="1"/>
</dbReference>
<dbReference type="InterPro" id="IPR007833">
    <property type="entry name" value="Capsule_polysaccharide_synth"/>
</dbReference>
<sequence length="620" mass="68675">MNVAMSRRQAAKTGAWANGIMPRASGPVLSWFVAPSHEITTSGWLDCIDAELAKHPSAGPGTASLMERFRAACAFDPANCVPRAHTGLQVPAKSERVLLIDEPTATDFDNDEKTRARQFVRMATAAHAAHHGAEFWLARSGAQHVDKWLATLCPLREISPRLIGQPDSLCASIPHFDHVYTVSAPEGMQALLCNVPLHVFGTPWYAGRGLTYDHARQPEHRTTSSLDALFEAAFVRLARHLDPVTRESGSLDALLTGIEVHRATVLRFADMPRVAGVRFQWWKRPLATPYLTAGGSTLRWVSEAKHVQPGEHAAFWGARSPEGLPAHIPAIRIEDGFLHSTGLGSDHVAPLSQVIDRRGLYFDASCPNDLTHILNDTEFGEAELARARALRSDITRLGLTKYNLGRRKPGWLCPSGKRMLLVPGQVADDASIRLGTSGISTAEELLREVRASNPGAFIVYKPHPDVLSGNRPGLIEAEKLADIVETNADLISLLEVANEVHTLSSLAGFEALIRGKPVSTYGLPFYAGWGLTQDALEQRWRRRKLSLDMLTAGVLLRYPLYWDWSLRLFTTPEAIVRQLAVPSTRPLDKIYRNNLRPLIKATRWSRNVLLHARWRYGKRN</sequence>
<keyword evidence="1" id="KW-0614">Plasmid</keyword>
<reference evidence="1 2" key="1">
    <citation type="submission" date="2019-08" db="EMBL/GenBank/DDBJ databases">
        <authorList>
            <person name="Herpell B J."/>
        </authorList>
    </citation>
    <scope>NUCLEOTIDE SEQUENCE [LARGE SCALE GENOMIC DNA]</scope>
    <source>
        <strain evidence="2">Msb3</strain>
        <plasmid evidence="1 2">pII</plasmid>
    </source>
</reference>
<dbReference type="Proteomes" id="UP000325811">
    <property type="component" value="Plasmid pII"/>
</dbReference>
<dbReference type="AlphaFoldDB" id="A0A5Q4ZIF9"/>
<dbReference type="EMBL" id="LR699556">
    <property type="protein sequence ID" value="VVD31156.1"/>
    <property type="molecule type" value="Genomic_DNA"/>
</dbReference>
<dbReference type="GO" id="GO:0000271">
    <property type="term" value="P:polysaccharide biosynthetic process"/>
    <property type="evidence" value="ECO:0007669"/>
    <property type="project" value="InterPro"/>
</dbReference>
<protein>
    <submittedName>
        <fullName evidence="1">Capsule polysaccharide biosynthesis</fullName>
    </submittedName>
</protein>
<accession>A0A5Q4ZIF9</accession>
<gene>
    <name evidence="1" type="ORF">PDMSB3_0032</name>
</gene>